<evidence type="ECO:0000313" key="3">
    <source>
        <dbReference type="Proteomes" id="UP000095598"/>
    </source>
</evidence>
<protein>
    <submittedName>
        <fullName evidence="2">Recombination protein F</fullName>
    </submittedName>
</protein>
<dbReference type="InterPro" id="IPR027417">
    <property type="entry name" value="P-loop_NTPase"/>
</dbReference>
<dbReference type="InterPro" id="IPR051396">
    <property type="entry name" value="Bact_Antivir_Def_Nuclease"/>
</dbReference>
<dbReference type="InterPro" id="IPR003959">
    <property type="entry name" value="ATPase_AAA_core"/>
</dbReference>
<evidence type="ECO:0000259" key="1">
    <source>
        <dbReference type="Pfam" id="PF13304"/>
    </source>
</evidence>
<dbReference type="GO" id="GO:0016887">
    <property type="term" value="F:ATP hydrolysis activity"/>
    <property type="evidence" value="ECO:0007669"/>
    <property type="project" value="InterPro"/>
</dbReference>
<dbReference type="PANTHER" id="PTHR43581:SF4">
    <property type="entry name" value="ATP_GTP PHOSPHATASE"/>
    <property type="match status" value="1"/>
</dbReference>
<evidence type="ECO:0000313" key="2">
    <source>
        <dbReference type="EMBL" id="CUM99878.1"/>
    </source>
</evidence>
<dbReference type="GO" id="GO:0005524">
    <property type="term" value="F:ATP binding"/>
    <property type="evidence" value="ECO:0007669"/>
    <property type="project" value="InterPro"/>
</dbReference>
<dbReference type="Proteomes" id="UP000095598">
    <property type="component" value="Unassembled WGS sequence"/>
</dbReference>
<sequence length="311" mass="35957">MTIIENIHIETFRGIKELKLEDLAQINILTGKNNSGKTSVLEMLKNFRNFMDWDHQNMLAGNKEILYTNTYLEEFQELFDIDSEEKIITYEVGLKSKNLNVSIKAADENTWAHAEIRNLLKTRIPIVSDRDRFLEFDRNLKKIFEYPDLYKETVEVLKEYDDDIIGFEYKQEEQPGPNYGHYTWTITKSSGKHFPLNAYGDGMKRALFLMAMTLKAKNGILLLDNFETSIHPAAMDKTFQWILRACKKLNIQVFLTSHNKEAIDKILKCDPGITKDIAVYTLSKINGKTAARKVSGEKAIVMQNEMGLELR</sequence>
<dbReference type="Gene3D" id="3.40.50.300">
    <property type="entry name" value="P-loop containing nucleotide triphosphate hydrolases"/>
    <property type="match status" value="1"/>
</dbReference>
<reference evidence="2 3" key="1">
    <citation type="submission" date="2015-09" db="EMBL/GenBank/DDBJ databases">
        <authorList>
            <consortium name="Pathogen Informatics"/>
        </authorList>
    </citation>
    <scope>NUCLEOTIDE SEQUENCE [LARGE SCALE GENOMIC DNA]</scope>
    <source>
        <strain evidence="2 3">2789STDY5608868</strain>
    </source>
</reference>
<dbReference type="EMBL" id="CYXT01000014">
    <property type="protein sequence ID" value="CUM99878.1"/>
    <property type="molecule type" value="Genomic_DNA"/>
</dbReference>
<name>A0A173TF45_ANAHA</name>
<dbReference type="PANTHER" id="PTHR43581">
    <property type="entry name" value="ATP/GTP PHOSPHATASE"/>
    <property type="match status" value="1"/>
</dbReference>
<dbReference type="RefSeq" id="WP_044925119.1">
    <property type="nucleotide sequence ID" value="NZ_CYXT01000014.1"/>
</dbReference>
<proteinExistence type="predicted"/>
<gene>
    <name evidence="2" type="ORF">ERS852425_01958</name>
</gene>
<dbReference type="SUPFAM" id="SSF52540">
    <property type="entry name" value="P-loop containing nucleoside triphosphate hydrolases"/>
    <property type="match status" value="1"/>
</dbReference>
<feature type="domain" description="ATPase AAA-type core" evidence="1">
    <location>
        <begin position="26"/>
        <end position="263"/>
    </location>
</feature>
<accession>A0A173TF45</accession>
<dbReference type="AlphaFoldDB" id="A0A173TF45"/>
<organism evidence="2 3">
    <name type="scientific">Anaerostipes hadrus</name>
    <dbReference type="NCBI Taxonomy" id="649756"/>
    <lineage>
        <taxon>Bacteria</taxon>
        <taxon>Bacillati</taxon>
        <taxon>Bacillota</taxon>
        <taxon>Clostridia</taxon>
        <taxon>Lachnospirales</taxon>
        <taxon>Lachnospiraceae</taxon>
        <taxon>Anaerostipes</taxon>
    </lineage>
</organism>
<dbReference type="Pfam" id="PF13304">
    <property type="entry name" value="AAA_21"/>
    <property type="match status" value="1"/>
</dbReference>